<dbReference type="Gene3D" id="3.40.309.10">
    <property type="entry name" value="Aldehyde Dehydrogenase, Chain A, domain 2"/>
    <property type="match status" value="1"/>
</dbReference>
<accession>A0A3A5H701</accession>
<dbReference type="InterPro" id="IPR016162">
    <property type="entry name" value="Ald_DH_N"/>
</dbReference>
<dbReference type="PANTHER" id="PTHR42862:SF1">
    <property type="entry name" value="DELTA-1-PYRROLINE-5-CARBOXYLATE DEHYDROGENASE 2, ISOFORM A-RELATED"/>
    <property type="match status" value="1"/>
</dbReference>
<dbReference type="Pfam" id="PF00171">
    <property type="entry name" value="Aldedh"/>
    <property type="match status" value="1"/>
</dbReference>
<dbReference type="InterPro" id="IPR016160">
    <property type="entry name" value="Ald_DH_CS_CYS"/>
</dbReference>
<keyword evidence="5" id="KW-0520">NAD</keyword>
<evidence type="ECO:0000256" key="6">
    <source>
        <dbReference type="ARBA" id="ARBA00023062"/>
    </source>
</evidence>
<keyword evidence="12" id="KW-1185">Reference proteome</keyword>
<dbReference type="FunFam" id="3.40.309.10:FF:000005">
    <property type="entry name" value="1-pyrroline-5-carboxylate dehydrogenase 1"/>
    <property type="match status" value="1"/>
</dbReference>
<feature type="domain" description="Aldehyde dehydrogenase" evidence="10">
    <location>
        <begin position="53"/>
        <end position="523"/>
    </location>
</feature>
<dbReference type="GO" id="GO:0009898">
    <property type="term" value="C:cytoplasmic side of plasma membrane"/>
    <property type="evidence" value="ECO:0007669"/>
    <property type="project" value="TreeGrafter"/>
</dbReference>
<comment type="caution">
    <text evidence="11">The sequence shown here is derived from an EMBL/GenBank/DDBJ whole genome shotgun (WGS) entry which is preliminary data.</text>
</comment>
<dbReference type="CDD" id="cd07123">
    <property type="entry name" value="ALDH_F4-17_P5CDH"/>
    <property type="match status" value="1"/>
</dbReference>
<keyword evidence="6" id="KW-0642">Proline metabolism</keyword>
<evidence type="ECO:0000313" key="11">
    <source>
        <dbReference type="EMBL" id="RJS45175.1"/>
    </source>
</evidence>
<evidence type="ECO:0000259" key="10">
    <source>
        <dbReference type="Pfam" id="PF00171"/>
    </source>
</evidence>
<comment type="similarity">
    <text evidence="2">Belongs to the aldehyde dehydrogenase family.</text>
</comment>
<dbReference type="InterPro" id="IPR005931">
    <property type="entry name" value="P5CDH/ALDH4A1"/>
</dbReference>
<protein>
    <recommendedName>
        <fullName evidence="7">L-glutamate gamma-semialdehyde dehydrogenase</fullName>
        <ecNumber evidence="3">1.2.1.88</ecNumber>
    </recommendedName>
    <alternativeName>
        <fullName evidence="7">L-glutamate gamma-semialdehyde dehydrogenase</fullName>
    </alternativeName>
</protein>
<feature type="region of interest" description="Disordered" evidence="9">
    <location>
        <begin position="498"/>
        <end position="544"/>
    </location>
</feature>
<evidence type="ECO:0000256" key="5">
    <source>
        <dbReference type="ARBA" id="ARBA00023027"/>
    </source>
</evidence>
<dbReference type="InterPro" id="IPR050485">
    <property type="entry name" value="Proline_metab_enzyme"/>
</dbReference>
<reference evidence="12" key="1">
    <citation type="submission" date="2018-09" db="EMBL/GenBank/DDBJ databases">
        <authorList>
            <person name="Zhu H."/>
        </authorList>
    </citation>
    <scope>NUCLEOTIDE SEQUENCE [LARGE SCALE GENOMIC DNA]</scope>
    <source>
        <strain evidence="12">K1W22B-1</strain>
    </source>
</reference>
<dbReference type="PANTHER" id="PTHR42862">
    <property type="entry name" value="DELTA-1-PYRROLINE-5-CARBOXYLATE DEHYDROGENASE 1, ISOFORM A-RELATED"/>
    <property type="match status" value="1"/>
</dbReference>
<keyword evidence="4 11" id="KW-0560">Oxidoreductase</keyword>
<sequence length="544" mass="58815">MDATTHPPVPVNEPNLTYAPGSPERAALLAEVHALESARTELPACIGGRQVEGHGHKHPVVQPHDRHHVLGVFRNATVDDASAAVAAAQAAAPGWRDLSYDDRAAILLRAADLLAGPWRQRLNAATMLGQSKTAFQAEIDAACELIDFWRFNVHFGRQILAEQPIANSPGIWNRTDHRPLEGFVYAITPFNFTAIAGNLPTAPALMGNTVIWKPSPTQQLAASLTMELLEEAGLPPGVINMLPGDGIDVSKVALPHPDLAGIHFTGSTPTFQHLWRTVGENIASYRSYPRIVGETGGKDFVVAHPSADPDVVRVALLRGAFEYQGQKCSAASRAYVARSVWQAMGEQLVVDVDELSMGDPTDLSHFLGAVIDARAFARLKDVIDRAHGAPHLQVVAGGTYDDSDGWFIRPTVVLADDPTDEMFRTEYFGPVLVVHVFDDGEFDAVVEQLESFAPYALTGAVIARDRQAVARATRELRFAAGNFYVNDKPTGAVVGQQPFGGGRASGTNDKAGAADNLRRWTSPRSLKETLVPPTDHGYPHMRPE</sequence>
<evidence type="ECO:0000256" key="9">
    <source>
        <dbReference type="SAM" id="MobiDB-lite"/>
    </source>
</evidence>
<evidence type="ECO:0000256" key="8">
    <source>
        <dbReference type="ARBA" id="ARBA00048142"/>
    </source>
</evidence>
<dbReference type="UniPathway" id="UPA00261">
    <property type="reaction ID" value="UER00374"/>
</dbReference>
<dbReference type="GO" id="GO:0004657">
    <property type="term" value="F:proline dehydrogenase activity"/>
    <property type="evidence" value="ECO:0007669"/>
    <property type="project" value="UniProtKB-ARBA"/>
</dbReference>
<dbReference type="GO" id="GO:0003842">
    <property type="term" value="F:L-glutamate gamma-semialdehyde dehydrogenase activity"/>
    <property type="evidence" value="ECO:0007669"/>
    <property type="project" value="UniProtKB-EC"/>
</dbReference>
<comment type="catalytic activity">
    <reaction evidence="8">
        <text>L-glutamate 5-semialdehyde + NAD(+) + H2O = L-glutamate + NADH + 2 H(+)</text>
        <dbReference type="Rhea" id="RHEA:30235"/>
        <dbReference type="ChEBI" id="CHEBI:15377"/>
        <dbReference type="ChEBI" id="CHEBI:15378"/>
        <dbReference type="ChEBI" id="CHEBI:29985"/>
        <dbReference type="ChEBI" id="CHEBI:57540"/>
        <dbReference type="ChEBI" id="CHEBI:57945"/>
        <dbReference type="ChEBI" id="CHEBI:58066"/>
        <dbReference type="EC" id="1.2.1.88"/>
    </reaction>
</comment>
<dbReference type="Gene3D" id="3.40.605.10">
    <property type="entry name" value="Aldehyde Dehydrogenase, Chain A, domain 1"/>
    <property type="match status" value="1"/>
</dbReference>
<evidence type="ECO:0000256" key="7">
    <source>
        <dbReference type="ARBA" id="ARBA00032259"/>
    </source>
</evidence>
<dbReference type="Proteomes" id="UP000276542">
    <property type="component" value="Unassembled WGS sequence"/>
</dbReference>
<dbReference type="InterPro" id="IPR015590">
    <property type="entry name" value="Aldehyde_DH_dom"/>
</dbReference>
<dbReference type="EC" id="1.2.1.88" evidence="3"/>
<dbReference type="SUPFAM" id="SSF53720">
    <property type="entry name" value="ALDH-like"/>
    <property type="match status" value="1"/>
</dbReference>
<dbReference type="GO" id="GO:0010133">
    <property type="term" value="P:L-proline catabolic process to L-glutamate"/>
    <property type="evidence" value="ECO:0007669"/>
    <property type="project" value="UniProtKB-UniPathway"/>
</dbReference>
<dbReference type="InterPro" id="IPR016161">
    <property type="entry name" value="Ald_DH/histidinol_DH"/>
</dbReference>
<name>A0A3A5H701_9ACTN</name>
<dbReference type="FunFam" id="3.40.605.10:FF:000006">
    <property type="entry name" value="1-pyrroline-5-carboxylate dehydrogenase"/>
    <property type="match status" value="1"/>
</dbReference>
<dbReference type="RefSeq" id="WP_120059076.1">
    <property type="nucleotide sequence ID" value="NZ_QYRP01000002.1"/>
</dbReference>
<evidence type="ECO:0000313" key="12">
    <source>
        <dbReference type="Proteomes" id="UP000276542"/>
    </source>
</evidence>
<organism evidence="11 12">
    <name type="scientific">Nocardioides cavernaquae</name>
    <dbReference type="NCBI Taxonomy" id="2321396"/>
    <lineage>
        <taxon>Bacteria</taxon>
        <taxon>Bacillati</taxon>
        <taxon>Actinomycetota</taxon>
        <taxon>Actinomycetes</taxon>
        <taxon>Propionibacteriales</taxon>
        <taxon>Nocardioidaceae</taxon>
        <taxon>Nocardioides</taxon>
    </lineage>
</organism>
<evidence type="ECO:0000256" key="3">
    <source>
        <dbReference type="ARBA" id="ARBA00012884"/>
    </source>
</evidence>
<evidence type="ECO:0000256" key="2">
    <source>
        <dbReference type="ARBA" id="ARBA00009986"/>
    </source>
</evidence>
<evidence type="ECO:0000256" key="4">
    <source>
        <dbReference type="ARBA" id="ARBA00023002"/>
    </source>
</evidence>
<proteinExistence type="inferred from homology"/>
<dbReference type="InterPro" id="IPR016163">
    <property type="entry name" value="Ald_DH_C"/>
</dbReference>
<comment type="pathway">
    <text evidence="1">Amino-acid degradation; L-proline degradation into L-glutamate; L-glutamate from L-proline: step 2/2.</text>
</comment>
<dbReference type="EMBL" id="QYRP01000002">
    <property type="protein sequence ID" value="RJS45175.1"/>
    <property type="molecule type" value="Genomic_DNA"/>
</dbReference>
<dbReference type="OrthoDB" id="6882680at2"/>
<evidence type="ECO:0000256" key="1">
    <source>
        <dbReference type="ARBA" id="ARBA00004786"/>
    </source>
</evidence>
<gene>
    <name evidence="11" type="primary">pruA</name>
    <name evidence="11" type="ORF">D4739_02305</name>
</gene>
<dbReference type="AlphaFoldDB" id="A0A3A5H701"/>
<dbReference type="NCBIfam" id="TIGR01236">
    <property type="entry name" value="D1pyr5carbox1"/>
    <property type="match status" value="1"/>
</dbReference>
<dbReference type="PROSITE" id="PS00070">
    <property type="entry name" value="ALDEHYDE_DEHYDR_CYS"/>
    <property type="match status" value="1"/>
</dbReference>